<keyword evidence="2" id="KW-1185">Reference proteome</keyword>
<sequence length="188" mass="20944">MDRRLALKQMALLTGGLALIPGCDFSEEKILAAYDELQITEGQQEMLKLLVDTFIPKTDLKGAAELGVHDFVLVMANDCLGEEDQTRFVNGLKGFDEYVKASFGKRFAKMDKPKAEETLLAIVGKEAGGDEDLEQYQYFLNTTKRYTLQGYMASEYVMTELMPYHLVPGPNFKGSKKIVAGEKVNING</sequence>
<reference evidence="1 2" key="1">
    <citation type="submission" date="2020-09" db="EMBL/GenBank/DDBJ databases">
        <title>Echinicola sp. CAU 1574 isolated from sand of Sido Beach.</title>
        <authorList>
            <person name="Kim W."/>
        </authorList>
    </citation>
    <scope>NUCLEOTIDE SEQUENCE [LARGE SCALE GENOMIC DNA]</scope>
    <source>
        <strain evidence="1 2">CAU 1574</strain>
    </source>
</reference>
<dbReference type="Proteomes" id="UP000647133">
    <property type="component" value="Unassembled WGS sequence"/>
</dbReference>
<evidence type="ECO:0000313" key="2">
    <source>
        <dbReference type="Proteomes" id="UP000647133"/>
    </source>
</evidence>
<evidence type="ECO:0000313" key="1">
    <source>
        <dbReference type="EMBL" id="MBD8491030.1"/>
    </source>
</evidence>
<comment type="caution">
    <text evidence="1">The sequence shown here is derived from an EMBL/GenBank/DDBJ whole genome shotgun (WGS) entry which is preliminary data.</text>
</comment>
<dbReference type="EMBL" id="JACYTQ010000010">
    <property type="protein sequence ID" value="MBD8491030.1"/>
    <property type="molecule type" value="Genomic_DNA"/>
</dbReference>
<name>A0ABR9ASZ6_9BACT</name>
<proteinExistence type="predicted"/>
<accession>A0ABR9ASZ6</accession>
<dbReference type="InterPro" id="IPR027056">
    <property type="entry name" value="Gluconate_2DH_su3"/>
</dbReference>
<organism evidence="1 2">
    <name type="scientific">Echinicola arenosa</name>
    <dbReference type="NCBI Taxonomy" id="2774144"/>
    <lineage>
        <taxon>Bacteria</taxon>
        <taxon>Pseudomonadati</taxon>
        <taxon>Bacteroidota</taxon>
        <taxon>Cytophagia</taxon>
        <taxon>Cytophagales</taxon>
        <taxon>Cyclobacteriaceae</taxon>
        <taxon>Echinicola</taxon>
    </lineage>
</organism>
<dbReference type="Pfam" id="PF13618">
    <property type="entry name" value="Gluconate_2-dh3"/>
    <property type="match status" value="1"/>
</dbReference>
<protein>
    <submittedName>
        <fullName evidence="1">Gluconate 2-dehydrogenase subunit 3 family protein</fullName>
    </submittedName>
</protein>
<gene>
    <name evidence="1" type="ORF">IFO69_19915</name>
</gene>
<dbReference type="RefSeq" id="WP_192011908.1">
    <property type="nucleotide sequence ID" value="NZ_JACYTQ010000010.1"/>
</dbReference>